<dbReference type="InterPro" id="IPR001689">
    <property type="entry name" value="Flag_FliM"/>
</dbReference>
<sequence>MADEVLSQHEIDALLSAISSGEMDAEKLRVEEKEKKVRVYDFKRALRFSKDQIRGITRIHENLARMLTTFFSAQLRTYVDISVSSVDQVPYEEFIRSIPNMTVLNIYSLTPLDGRLVMEVNPNIAYAMMDRVLGGRGSGVNKVNKLTEIETLLMSQLFEKTTGNLREAWSSVMEIDPVLEDLEVNPQFLQMVSPNETVVVVSFNTVIGETSGMINICIPHIILEPVISKLSVHYWMQTAQTKRDEDAYQKISDNLQQAIVENIAVLGETKISVGEFLNLSDGDIIALGQQIDQPLTMSVNQQPKFLVQPGRSRNRLAVQVLEEIKEVNVNDE</sequence>
<evidence type="ECO:0000256" key="9">
    <source>
        <dbReference type="ARBA" id="ARBA00023143"/>
    </source>
</evidence>
<keyword evidence="5" id="KW-1003">Cell membrane</keyword>
<dbReference type="Proteomes" id="UP001595387">
    <property type="component" value="Unassembled WGS sequence"/>
</dbReference>
<reference evidence="13" key="1">
    <citation type="journal article" date="2019" name="Int. J. Syst. Evol. Microbiol.">
        <title>The Global Catalogue of Microorganisms (GCM) 10K type strain sequencing project: providing services to taxonomists for standard genome sequencing and annotation.</title>
        <authorList>
            <consortium name="The Broad Institute Genomics Platform"/>
            <consortium name="The Broad Institute Genome Sequencing Center for Infectious Disease"/>
            <person name="Wu L."/>
            <person name="Ma J."/>
        </authorList>
    </citation>
    <scope>NUCLEOTIDE SEQUENCE [LARGE SCALE GENOMIC DNA]</scope>
    <source>
        <strain evidence="13">KCTC 13193</strain>
    </source>
</reference>
<dbReference type="InterPro" id="IPR028976">
    <property type="entry name" value="CheC-like_sf"/>
</dbReference>
<evidence type="ECO:0000256" key="6">
    <source>
        <dbReference type="ARBA" id="ARBA00022500"/>
    </source>
</evidence>
<keyword evidence="12" id="KW-0969">Cilium</keyword>
<evidence type="ECO:0000259" key="11">
    <source>
        <dbReference type="Pfam" id="PF01052"/>
    </source>
</evidence>
<comment type="caution">
    <text evidence="12">The sequence shown here is derived from an EMBL/GenBank/DDBJ whole genome shotgun (WGS) entry which is preliminary data.</text>
</comment>
<dbReference type="Gene3D" id="2.30.330.10">
    <property type="entry name" value="SpoA-like"/>
    <property type="match status" value="1"/>
</dbReference>
<dbReference type="Pfam" id="PF01052">
    <property type="entry name" value="FliMN_C"/>
    <property type="match status" value="1"/>
</dbReference>
<evidence type="ECO:0000313" key="12">
    <source>
        <dbReference type="EMBL" id="MFC2950101.1"/>
    </source>
</evidence>
<accession>A0ABV7AAE0</accession>
<feature type="domain" description="Flagellar motor switch protein FliN-like C-terminal" evidence="11">
    <location>
        <begin position="254"/>
        <end position="324"/>
    </location>
</feature>
<dbReference type="PRINTS" id="PR00955">
    <property type="entry name" value="FLGMOTORFLIM"/>
</dbReference>
<dbReference type="EMBL" id="JBHRRZ010000040">
    <property type="protein sequence ID" value="MFC2950101.1"/>
    <property type="molecule type" value="Genomic_DNA"/>
</dbReference>
<dbReference type="SUPFAM" id="SSF103039">
    <property type="entry name" value="CheC-like"/>
    <property type="match status" value="1"/>
</dbReference>
<evidence type="ECO:0000256" key="3">
    <source>
        <dbReference type="ARBA" id="ARBA00011049"/>
    </source>
</evidence>
<evidence type="ECO:0000256" key="1">
    <source>
        <dbReference type="ARBA" id="ARBA00004117"/>
    </source>
</evidence>
<dbReference type="NCBIfam" id="TIGR01397">
    <property type="entry name" value="fliM_switch"/>
    <property type="match status" value="1"/>
</dbReference>
<keyword evidence="8" id="KW-0472">Membrane</keyword>
<evidence type="ECO:0000256" key="5">
    <source>
        <dbReference type="ARBA" id="ARBA00022475"/>
    </source>
</evidence>
<dbReference type="Pfam" id="PF02154">
    <property type="entry name" value="FliM"/>
    <property type="match status" value="1"/>
</dbReference>
<keyword evidence="12" id="KW-0282">Flagellum</keyword>
<proteinExistence type="inferred from homology"/>
<keyword evidence="9" id="KW-0975">Bacterial flagellum</keyword>
<dbReference type="PIRSF" id="PIRSF002888">
    <property type="entry name" value="FliM"/>
    <property type="match status" value="1"/>
</dbReference>
<keyword evidence="6" id="KW-0145">Chemotaxis</keyword>
<evidence type="ECO:0000256" key="2">
    <source>
        <dbReference type="ARBA" id="ARBA00004202"/>
    </source>
</evidence>
<protein>
    <recommendedName>
        <fullName evidence="4 10">Flagellar motor switch protein FliM</fullName>
    </recommendedName>
</protein>
<name>A0ABV7AAE0_9BACI</name>
<evidence type="ECO:0000256" key="10">
    <source>
        <dbReference type="NCBIfam" id="TIGR01397"/>
    </source>
</evidence>
<dbReference type="PANTHER" id="PTHR30034:SF6">
    <property type="entry name" value="YOP PROTEINS TRANSLOCATION PROTEIN Q"/>
    <property type="match status" value="1"/>
</dbReference>
<dbReference type="RefSeq" id="WP_390308099.1">
    <property type="nucleotide sequence ID" value="NZ_JBHRRZ010000040.1"/>
</dbReference>
<evidence type="ECO:0000256" key="7">
    <source>
        <dbReference type="ARBA" id="ARBA00022779"/>
    </source>
</evidence>
<keyword evidence="12" id="KW-0966">Cell projection</keyword>
<evidence type="ECO:0000256" key="8">
    <source>
        <dbReference type="ARBA" id="ARBA00023136"/>
    </source>
</evidence>
<comment type="subcellular location">
    <subcellularLocation>
        <location evidence="1">Bacterial flagellum basal body</location>
    </subcellularLocation>
    <subcellularLocation>
        <location evidence="2">Cell membrane</location>
        <topology evidence="2">Peripheral membrane protein</topology>
    </subcellularLocation>
</comment>
<evidence type="ECO:0000256" key="4">
    <source>
        <dbReference type="ARBA" id="ARBA00021898"/>
    </source>
</evidence>
<dbReference type="CDD" id="cd17908">
    <property type="entry name" value="FliM"/>
    <property type="match status" value="1"/>
</dbReference>
<keyword evidence="13" id="KW-1185">Reference proteome</keyword>
<organism evidence="12 13">
    <name type="scientific">Virgibacillus sediminis</name>
    <dbReference type="NCBI Taxonomy" id="202260"/>
    <lineage>
        <taxon>Bacteria</taxon>
        <taxon>Bacillati</taxon>
        <taxon>Bacillota</taxon>
        <taxon>Bacilli</taxon>
        <taxon>Bacillales</taxon>
        <taxon>Bacillaceae</taxon>
        <taxon>Virgibacillus</taxon>
    </lineage>
</organism>
<gene>
    <name evidence="12" type="primary">fliM</name>
    <name evidence="12" type="ORF">ACFODW_17400</name>
</gene>
<comment type="similarity">
    <text evidence="3">Belongs to the FliM family.</text>
</comment>
<evidence type="ECO:0000313" key="13">
    <source>
        <dbReference type="Proteomes" id="UP001595387"/>
    </source>
</evidence>
<dbReference type="SUPFAM" id="SSF101801">
    <property type="entry name" value="Surface presentation of antigens (SPOA)"/>
    <property type="match status" value="1"/>
</dbReference>
<dbReference type="InterPro" id="IPR036429">
    <property type="entry name" value="SpoA-like_sf"/>
</dbReference>
<dbReference type="PANTHER" id="PTHR30034">
    <property type="entry name" value="FLAGELLAR MOTOR SWITCH PROTEIN FLIM"/>
    <property type="match status" value="1"/>
</dbReference>
<keyword evidence="7" id="KW-0283">Flagellar rotation</keyword>
<dbReference type="Gene3D" id="3.40.1550.10">
    <property type="entry name" value="CheC-like"/>
    <property type="match status" value="1"/>
</dbReference>
<dbReference type="InterPro" id="IPR001543">
    <property type="entry name" value="FliN-like_C"/>
</dbReference>